<dbReference type="Proteomes" id="UP001311915">
    <property type="component" value="Unassembled WGS sequence"/>
</dbReference>
<protein>
    <submittedName>
        <fullName evidence="2">Uncharacterized protein</fullName>
    </submittedName>
</protein>
<dbReference type="PANTHER" id="PTHR33067">
    <property type="entry name" value="RNA-DIRECTED DNA POLYMERASE-RELATED"/>
    <property type="match status" value="1"/>
</dbReference>
<keyword evidence="1" id="KW-0472">Membrane</keyword>
<keyword evidence="3" id="KW-1185">Reference proteome</keyword>
<keyword evidence="1" id="KW-1133">Transmembrane helix</keyword>
<accession>A0AAV9LF23</accession>
<dbReference type="AlphaFoldDB" id="A0AAV9LF23"/>
<dbReference type="InterPro" id="IPR021109">
    <property type="entry name" value="Peptidase_aspartic_dom_sf"/>
</dbReference>
<dbReference type="Gene3D" id="2.40.70.10">
    <property type="entry name" value="Acid Proteases"/>
    <property type="match status" value="1"/>
</dbReference>
<evidence type="ECO:0000313" key="2">
    <source>
        <dbReference type="EMBL" id="KAK4724068.1"/>
    </source>
</evidence>
<dbReference type="EMBL" id="JAWPEI010000006">
    <property type="protein sequence ID" value="KAK4724068.1"/>
    <property type="molecule type" value="Genomic_DNA"/>
</dbReference>
<evidence type="ECO:0000313" key="3">
    <source>
        <dbReference type="Proteomes" id="UP001311915"/>
    </source>
</evidence>
<evidence type="ECO:0000256" key="1">
    <source>
        <dbReference type="SAM" id="Phobius"/>
    </source>
</evidence>
<organism evidence="2 3">
    <name type="scientific">Solanum pinnatisectum</name>
    <name type="common">tansyleaf nightshade</name>
    <dbReference type="NCBI Taxonomy" id="50273"/>
    <lineage>
        <taxon>Eukaryota</taxon>
        <taxon>Viridiplantae</taxon>
        <taxon>Streptophyta</taxon>
        <taxon>Embryophyta</taxon>
        <taxon>Tracheophyta</taxon>
        <taxon>Spermatophyta</taxon>
        <taxon>Magnoliopsida</taxon>
        <taxon>eudicotyledons</taxon>
        <taxon>Gunneridae</taxon>
        <taxon>Pentapetalae</taxon>
        <taxon>asterids</taxon>
        <taxon>lamiids</taxon>
        <taxon>Solanales</taxon>
        <taxon>Solanaceae</taxon>
        <taxon>Solanoideae</taxon>
        <taxon>Solaneae</taxon>
        <taxon>Solanum</taxon>
    </lineage>
</organism>
<sequence length="329" mass="37191">MTFEIEVEVTKDDDEIEVTRKSQNATEKEVDITQKVVPMPRPPPQFPQRLEKKTEEGKYHKFISMLKQISINVPLIEALEQMLGYAKFMKDLKKKDPDAFTIPCTIGLLYFAKTLCDLGASINLIPLSIYKKLGLGDPKSTAMRFLMVDFEVSIILGRPFLATGCALVDMEKGQMKFRLNNEEVTFNICKSMKQSNELKSASMVNHMVESGSEVPIEEMLGVDSIAVVMMNFEGDGIEDYDELVAVLDSFKFHSKKKRLELDMKNRDSPLARLSVEEALKLELKALPSHLNYVFLGKNGTLPVIIVTVLNMTQIEALVFVLKRFKRAIG</sequence>
<gene>
    <name evidence="2" type="ORF">R3W88_026847</name>
</gene>
<feature type="transmembrane region" description="Helical" evidence="1">
    <location>
        <begin position="301"/>
        <end position="321"/>
    </location>
</feature>
<comment type="caution">
    <text evidence="2">The sequence shown here is derived from an EMBL/GenBank/DDBJ whole genome shotgun (WGS) entry which is preliminary data.</text>
</comment>
<proteinExistence type="predicted"/>
<name>A0AAV9LF23_9SOLN</name>
<dbReference type="PANTHER" id="PTHR33067:SF9">
    <property type="entry name" value="RNA-DIRECTED DNA POLYMERASE"/>
    <property type="match status" value="1"/>
</dbReference>
<reference evidence="2 3" key="1">
    <citation type="submission" date="2023-10" db="EMBL/GenBank/DDBJ databases">
        <title>Genome-Wide Identification Analysis in wild type Solanum Pinnatisectum Reveals Some Genes Defensing Phytophthora Infestans.</title>
        <authorList>
            <person name="Sun C."/>
        </authorList>
    </citation>
    <scope>NUCLEOTIDE SEQUENCE [LARGE SCALE GENOMIC DNA]</scope>
    <source>
        <strain evidence="2">LQN</strain>
        <tissue evidence="2">Leaf</tissue>
    </source>
</reference>
<keyword evidence="1" id="KW-0812">Transmembrane</keyword>